<evidence type="ECO:0000256" key="2">
    <source>
        <dbReference type="ARBA" id="ARBA00006171"/>
    </source>
</evidence>
<dbReference type="Proteomes" id="UP000644749">
    <property type="component" value="Unassembled WGS sequence"/>
</dbReference>
<evidence type="ECO:0000256" key="4">
    <source>
        <dbReference type="ARBA" id="ARBA00022842"/>
    </source>
</evidence>
<dbReference type="Gene3D" id="1.10.150.240">
    <property type="entry name" value="Putative phosphatase, domain 2"/>
    <property type="match status" value="1"/>
</dbReference>
<dbReference type="InterPro" id="IPR006439">
    <property type="entry name" value="HAD-SF_hydro_IA"/>
</dbReference>
<evidence type="ECO:0000313" key="5">
    <source>
        <dbReference type="EMBL" id="MBL3673729.1"/>
    </source>
</evidence>
<dbReference type="InterPro" id="IPR023198">
    <property type="entry name" value="PGP-like_dom2"/>
</dbReference>
<comment type="similarity">
    <text evidence="2">Belongs to the HAD-like hydrolase superfamily. CbbY/CbbZ/Gph/YieH family.</text>
</comment>
<name>A0ABS1S4T7_9RHOB</name>
<evidence type="ECO:0000313" key="6">
    <source>
        <dbReference type="Proteomes" id="UP000644749"/>
    </source>
</evidence>
<dbReference type="GO" id="GO:0016787">
    <property type="term" value="F:hydrolase activity"/>
    <property type="evidence" value="ECO:0007669"/>
    <property type="project" value="UniProtKB-KW"/>
</dbReference>
<dbReference type="Pfam" id="PF00702">
    <property type="entry name" value="Hydrolase"/>
    <property type="match status" value="1"/>
</dbReference>
<comment type="cofactor">
    <cofactor evidence="1">
        <name>Mg(2+)</name>
        <dbReference type="ChEBI" id="CHEBI:18420"/>
    </cofactor>
</comment>
<dbReference type="RefSeq" id="WP_167621587.1">
    <property type="nucleotide sequence ID" value="NZ_BNCL01000007.1"/>
</dbReference>
<sequence length="224" mass="23457">MGIGLIIFDCDGVIADSEVLSASVLIDQLAALGIAVTPADVRRDFLGRSFPTVAQTIRQAHGRPLPDSFEADYRARLLDRFTTELLPTPGVRAILDGLRIPACIATSSSPQRVAHTLEVLGLAGRFAGRVFTASQVSRGKPAPDLFLFAAQRMGAAPEGTLVVEDSAPGIAAGLAAGMAVLHYAGGAHLRGAEPMALPPGLRSFDNWDEFSQLLASLQEGASTP</sequence>
<reference evidence="5 6" key="1">
    <citation type="submission" date="2021-01" db="EMBL/GenBank/DDBJ databases">
        <title>011410 draft genome.</title>
        <authorList>
            <person name="Lang L."/>
        </authorList>
    </citation>
    <scope>NUCLEOTIDE SEQUENCE [LARGE SCALE GENOMIC DNA]</scope>
    <source>
        <strain evidence="5 6">KCTC 42845</strain>
    </source>
</reference>
<keyword evidence="3" id="KW-0479">Metal-binding</keyword>
<evidence type="ECO:0000256" key="3">
    <source>
        <dbReference type="ARBA" id="ARBA00022723"/>
    </source>
</evidence>
<dbReference type="EMBL" id="JAESHT010000006">
    <property type="protein sequence ID" value="MBL3673729.1"/>
    <property type="molecule type" value="Genomic_DNA"/>
</dbReference>
<dbReference type="SFLD" id="SFLDG01129">
    <property type="entry name" value="C1.5:_HAD__Beta-PGM__Phosphata"/>
    <property type="match status" value="1"/>
</dbReference>
<keyword evidence="5" id="KW-0378">Hydrolase</keyword>
<dbReference type="NCBIfam" id="TIGR01509">
    <property type="entry name" value="HAD-SF-IA-v3"/>
    <property type="match status" value="1"/>
</dbReference>
<dbReference type="SFLD" id="SFLDS00003">
    <property type="entry name" value="Haloacid_Dehalogenase"/>
    <property type="match status" value="1"/>
</dbReference>
<comment type="caution">
    <text evidence="5">The sequence shown here is derived from an EMBL/GenBank/DDBJ whole genome shotgun (WGS) entry which is preliminary data.</text>
</comment>
<dbReference type="InterPro" id="IPR051600">
    <property type="entry name" value="Beta-PGM-like"/>
</dbReference>
<accession>A0ABS1S4T7</accession>
<dbReference type="SUPFAM" id="SSF56784">
    <property type="entry name" value="HAD-like"/>
    <property type="match status" value="1"/>
</dbReference>
<gene>
    <name evidence="5" type="ORF">JL111_09540</name>
</gene>
<organism evidence="5 6">
    <name type="scientific">Paracoccus aerius</name>
    <dbReference type="NCBI Taxonomy" id="1915382"/>
    <lineage>
        <taxon>Bacteria</taxon>
        <taxon>Pseudomonadati</taxon>
        <taxon>Pseudomonadota</taxon>
        <taxon>Alphaproteobacteria</taxon>
        <taxon>Rhodobacterales</taxon>
        <taxon>Paracoccaceae</taxon>
        <taxon>Paracoccus</taxon>
    </lineage>
</organism>
<protein>
    <submittedName>
        <fullName evidence="5">HAD family hydrolase</fullName>
    </submittedName>
</protein>
<keyword evidence="4" id="KW-0460">Magnesium</keyword>
<dbReference type="InterPro" id="IPR023214">
    <property type="entry name" value="HAD_sf"/>
</dbReference>
<proteinExistence type="inferred from homology"/>
<dbReference type="InterPro" id="IPR036412">
    <property type="entry name" value="HAD-like_sf"/>
</dbReference>
<keyword evidence="6" id="KW-1185">Reference proteome</keyword>
<dbReference type="Gene3D" id="3.40.50.1000">
    <property type="entry name" value="HAD superfamily/HAD-like"/>
    <property type="match status" value="1"/>
</dbReference>
<dbReference type="PANTHER" id="PTHR46193:SF10">
    <property type="entry name" value="6-PHOSPHOGLUCONATE PHOSPHATASE"/>
    <property type="match status" value="1"/>
</dbReference>
<evidence type="ECO:0000256" key="1">
    <source>
        <dbReference type="ARBA" id="ARBA00001946"/>
    </source>
</evidence>
<dbReference type="PANTHER" id="PTHR46193">
    <property type="entry name" value="6-PHOSPHOGLUCONATE PHOSPHATASE"/>
    <property type="match status" value="1"/>
</dbReference>
<dbReference type="CDD" id="cd07526">
    <property type="entry name" value="HAD_BPGM_like"/>
    <property type="match status" value="1"/>
</dbReference>